<dbReference type="InterPro" id="IPR011109">
    <property type="entry name" value="DNA_bind_recombinase_dom"/>
</dbReference>
<evidence type="ECO:0000259" key="1">
    <source>
        <dbReference type="PROSITE" id="PS51736"/>
    </source>
</evidence>
<dbReference type="GO" id="GO:0003677">
    <property type="term" value="F:DNA binding"/>
    <property type="evidence" value="ECO:0007669"/>
    <property type="project" value="InterPro"/>
</dbReference>
<dbReference type="EMBL" id="FXWG01000002">
    <property type="protein sequence ID" value="SMQ69813.1"/>
    <property type="molecule type" value="Genomic_DNA"/>
</dbReference>
<evidence type="ECO:0000313" key="3">
    <source>
        <dbReference type="EMBL" id="SMQ69813.1"/>
    </source>
</evidence>
<reference evidence="4" key="1">
    <citation type="submission" date="2017-04" db="EMBL/GenBank/DDBJ databases">
        <authorList>
            <person name="Varghese N."/>
            <person name="Submissions S."/>
        </authorList>
    </citation>
    <scope>NUCLEOTIDE SEQUENCE [LARGE SCALE GENOMIC DNA]</scope>
</reference>
<dbReference type="Pfam" id="PF07508">
    <property type="entry name" value="Recombinase"/>
    <property type="match status" value="1"/>
</dbReference>
<dbReference type="Gene3D" id="3.90.1750.20">
    <property type="entry name" value="Putative Large Serine Recombinase, Chain B, Domain 2"/>
    <property type="match status" value="1"/>
</dbReference>
<dbReference type="PANTHER" id="PTHR30461:SF23">
    <property type="entry name" value="DNA RECOMBINASE-RELATED"/>
    <property type="match status" value="1"/>
</dbReference>
<dbReference type="CDD" id="cd03768">
    <property type="entry name" value="SR_ResInv"/>
    <property type="match status" value="1"/>
</dbReference>
<dbReference type="Gene3D" id="3.40.50.1390">
    <property type="entry name" value="Resolvase, N-terminal catalytic domain"/>
    <property type="match status" value="1"/>
</dbReference>
<dbReference type="RefSeq" id="WP_086437848.1">
    <property type="nucleotide sequence ID" value="NZ_FXWG01000002.1"/>
</dbReference>
<dbReference type="GO" id="GO:0000150">
    <property type="term" value="F:DNA strand exchange activity"/>
    <property type="evidence" value="ECO:0007669"/>
    <property type="project" value="InterPro"/>
</dbReference>
<dbReference type="Pfam" id="PF00239">
    <property type="entry name" value="Resolvase"/>
    <property type="match status" value="1"/>
</dbReference>
<sequence>MKSVRCAIYTRKSSEDGLEQDFNSLDAQREACGAYVLSQASEGWTLLPDKYDDGGLSGGTLERPALQRLLANVAAGKVDIIVIYKLDRLTRSLLDFAKLVEALDQAGTSFVSVTQSFNTTTSMGRLTLNMLLSFAQFEREVTAERIRDKIAASKAKGMWMGGIPPLGYKPHGRTLVVVEEHAALVRGIFERYRELGNVRLVAESLKSEGRHCPRRKTSSGKAYGGGPFRRGQLYAILRNPIYIGRILHRGEQHQGQHSAIINLALWKAVQGRLTGNVKGTRGGRSRTVSTLAGRIVDASGAPLIAVHTRKGKRRYRYYVSKALHHDGQSATKNPMRIPAGEIEQVVAQECARLLNDPLQLVERANLSSEPQELEGLMERSKTLAKELVEGQHRLLTSIIHEVRVEATGLRIEILVPSLAAAVGLTASDVSQPLIERDCAVRLARTGRALRLIDDNGAAATEEGVDLTLLRLIVKARTWWQRIVETGIDPSNLAALESVSRSYIVRVLRLAFLSPAVVEAVLDGRLRAGIDSSALLNIRAIDPSWETQERRCMLRK</sequence>
<dbReference type="InterPro" id="IPR036162">
    <property type="entry name" value="Resolvase-like_N_sf"/>
</dbReference>
<evidence type="ECO:0000313" key="4">
    <source>
        <dbReference type="Proteomes" id="UP000194420"/>
    </source>
</evidence>
<dbReference type="PROSITE" id="PS51737">
    <property type="entry name" value="RECOMBINASE_DNA_BIND"/>
    <property type="match status" value="1"/>
</dbReference>
<feature type="domain" description="Recombinase" evidence="2">
    <location>
        <begin position="165"/>
        <end position="279"/>
    </location>
</feature>
<keyword evidence="4" id="KW-1185">Reference proteome</keyword>
<accession>A0A1Y6FBL0</accession>
<dbReference type="SUPFAM" id="SSF53041">
    <property type="entry name" value="Resolvase-like"/>
    <property type="match status" value="1"/>
</dbReference>
<dbReference type="PANTHER" id="PTHR30461">
    <property type="entry name" value="DNA-INVERTASE FROM LAMBDOID PROPHAGE"/>
    <property type="match status" value="1"/>
</dbReference>
<protein>
    <submittedName>
        <fullName evidence="3">Site-specific DNA recombinase</fullName>
    </submittedName>
</protein>
<dbReference type="AlphaFoldDB" id="A0A1Y6FBL0"/>
<dbReference type="InterPro" id="IPR050639">
    <property type="entry name" value="SSR_resolvase"/>
</dbReference>
<dbReference type="OrthoDB" id="7277848at2"/>
<dbReference type="SMART" id="SM00857">
    <property type="entry name" value="Resolvase"/>
    <property type="match status" value="1"/>
</dbReference>
<evidence type="ECO:0000259" key="2">
    <source>
        <dbReference type="PROSITE" id="PS51737"/>
    </source>
</evidence>
<proteinExistence type="predicted"/>
<dbReference type="SUPFAM" id="SSF109709">
    <property type="entry name" value="KorB DNA-binding domain-like"/>
    <property type="match status" value="1"/>
</dbReference>
<feature type="domain" description="Resolvase/invertase-type recombinase catalytic" evidence="1">
    <location>
        <begin position="5"/>
        <end position="157"/>
    </location>
</feature>
<dbReference type="PROSITE" id="PS51736">
    <property type="entry name" value="RECOMBINASES_3"/>
    <property type="match status" value="1"/>
</dbReference>
<dbReference type="InterPro" id="IPR006119">
    <property type="entry name" value="Resolv_N"/>
</dbReference>
<gene>
    <name evidence="3" type="ORF">SAMN06297468_1996</name>
</gene>
<dbReference type="InterPro" id="IPR038109">
    <property type="entry name" value="DNA_bind_recomb_sf"/>
</dbReference>
<dbReference type="Proteomes" id="UP000194420">
    <property type="component" value="Unassembled WGS sequence"/>
</dbReference>
<organism evidence="3 4">
    <name type="scientific">Altererythrobacter xiamenensis</name>
    <dbReference type="NCBI Taxonomy" id="1316679"/>
    <lineage>
        <taxon>Bacteria</taxon>
        <taxon>Pseudomonadati</taxon>
        <taxon>Pseudomonadota</taxon>
        <taxon>Alphaproteobacteria</taxon>
        <taxon>Sphingomonadales</taxon>
        <taxon>Erythrobacteraceae</taxon>
        <taxon>Altererythrobacter</taxon>
    </lineage>
</organism>
<name>A0A1Y6FBL0_9SPHN</name>